<dbReference type="EMBL" id="CAUOFW020010390">
    <property type="protein sequence ID" value="CAK9188320.1"/>
    <property type="molecule type" value="Genomic_DNA"/>
</dbReference>
<dbReference type="AlphaFoldDB" id="A0ABC8V4R1"/>
<keyword evidence="1" id="KW-0812">Transmembrane</keyword>
<organism evidence="3 4">
    <name type="scientific">Ilex paraguariensis</name>
    <name type="common">yerba mate</name>
    <dbReference type="NCBI Taxonomy" id="185542"/>
    <lineage>
        <taxon>Eukaryota</taxon>
        <taxon>Viridiplantae</taxon>
        <taxon>Streptophyta</taxon>
        <taxon>Embryophyta</taxon>
        <taxon>Tracheophyta</taxon>
        <taxon>Spermatophyta</taxon>
        <taxon>Magnoliopsida</taxon>
        <taxon>eudicotyledons</taxon>
        <taxon>Gunneridae</taxon>
        <taxon>Pentapetalae</taxon>
        <taxon>asterids</taxon>
        <taxon>campanulids</taxon>
        <taxon>Aquifoliales</taxon>
        <taxon>Aquifoliaceae</taxon>
        <taxon>Ilex</taxon>
    </lineage>
</organism>
<name>A0ABC8V4R1_9AQUA</name>
<evidence type="ECO:0000259" key="2">
    <source>
        <dbReference type="PROSITE" id="PS51792"/>
    </source>
</evidence>
<keyword evidence="1" id="KW-1133">Transmembrane helix</keyword>
<gene>
    <name evidence="3" type="ORF">ILEXP_LOCUS58984</name>
</gene>
<keyword evidence="1" id="KW-0472">Membrane</keyword>
<evidence type="ECO:0000313" key="4">
    <source>
        <dbReference type="Proteomes" id="UP001642360"/>
    </source>
</evidence>
<evidence type="ECO:0000313" key="3">
    <source>
        <dbReference type="EMBL" id="CAK9188320.1"/>
    </source>
</evidence>
<comment type="caution">
    <text evidence="3">The sequence shown here is derived from an EMBL/GenBank/DDBJ whole genome shotgun (WGS) entry which is preliminary data.</text>
</comment>
<reference evidence="3 4" key="1">
    <citation type="submission" date="2024-02" db="EMBL/GenBank/DDBJ databases">
        <authorList>
            <person name="Vignale AGUSTIN F."/>
            <person name="Sosa J E."/>
            <person name="Modenutti C."/>
        </authorList>
    </citation>
    <scope>NUCLEOTIDE SEQUENCE [LARGE SCALE GENOMIC DNA]</scope>
</reference>
<proteinExistence type="predicted"/>
<accession>A0ABC8V4R1</accession>
<sequence>MCIASYLISNIVMIIGLIEAHIITFSHYCFEHMFQDPMANVGIFNNAVNVEIDGPAHYHREAATANTVADVHCKTCNWVLGKKFVEVQSENIVIKRGRLLLRL</sequence>
<keyword evidence="4" id="KW-1185">Reference proteome</keyword>
<dbReference type="Proteomes" id="UP001642360">
    <property type="component" value="Unassembled WGS sequence"/>
</dbReference>
<dbReference type="PROSITE" id="PS51792">
    <property type="entry name" value="YIPPEE"/>
    <property type="match status" value="1"/>
</dbReference>
<feature type="transmembrane region" description="Helical" evidence="1">
    <location>
        <begin position="6"/>
        <end position="30"/>
    </location>
</feature>
<protein>
    <recommendedName>
        <fullName evidence="2">Yippee domain-containing protein</fullName>
    </recommendedName>
</protein>
<feature type="domain" description="Yippee" evidence="2">
    <location>
        <begin position="11"/>
        <end position="103"/>
    </location>
</feature>
<evidence type="ECO:0000256" key="1">
    <source>
        <dbReference type="SAM" id="Phobius"/>
    </source>
</evidence>
<dbReference type="InterPro" id="IPR034751">
    <property type="entry name" value="Yippee"/>
</dbReference>